<feature type="transmembrane region" description="Helical" evidence="6">
    <location>
        <begin position="343"/>
        <end position="363"/>
    </location>
</feature>
<keyword evidence="3 6" id="KW-0812">Transmembrane</keyword>
<feature type="transmembrane region" description="Helical" evidence="6">
    <location>
        <begin position="188"/>
        <end position="210"/>
    </location>
</feature>
<keyword evidence="4 6" id="KW-1133">Transmembrane helix</keyword>
<protein>
    <recommendedName>
        <fullName evidence="6">Multidrug and toxin extrusion protein</fullName>
    </recommendedName>
</protein>
<feature type="transmembrane region" description="Helical" evidence="6">
    <location>
        <begin position="159"/>
        <end position="179"/>
    </location>
</feature>
<feature type="transmembrane region" description="Helical" evidence="6">
    <location>
        <begin position="415"/>
        <end position="436"/>
    </location>
</feature>
<accession>A0ABM0GTJ4</accession>
<dbReference type="NCBIfam" id="TIGR00797">
    <property type="entry name" value="matE"/>
    <property type="match status" value="1"/>
</dbReference>
<gene>
    <name evidence="9" type="primary">LOC100370468</name>
</gene>
<feature type="compositionally biased region" description="Basic and acidic residues" evidence="7">
    <location>
        <begin position="14"/>
        <end position="26"/>
    </location>
</feature>
<feature type="transmembrane region" description="Helical" evidence="6">
    <location>
        <begin position="383"/>
        <end position="403"/>
    </location>
</feature>
<feature type="transmembrane region" description="Helical" evidence="6">
    <location>
        <begin position="117"/>
        <end position="139"/>
    </location>
</feature>
<feature type="transmembrane region" description="Helical" evidence="6">
    <location>
        <begin position="78"/>
        <end position="105"/>
    </location>
</feature>
<feature type="region of interest" description="Disordered" evidence="7">
    <location>
        <begin position="1"/>
        <end position="27"/>
    </location>
</feature>
<dbReference type="CDD" id="cd13132">
    <property type="entry name" value="MATE_eukaryotic"/>
    <property type="match status" value="1"/>
</dbReference>
<dbReference type="InterPro" id="IPR045069">
    <property type="entry name" value="MATE_euk"/>
</dbReference>
<proteinExistence type="inferred from homology"/>
<feature type="transmembrane region" description="Helical" evidence="6">
    <location>
        <begin position="442"/>
        <end position="462"/>
    </location>
</feature>
<evidence type="ECO:0000313" key="8">
    <source>
        <dbReference type="Proteomes" id="UP000694865"/>
    </source>
</evidence>
<evidence type="ECO:0000256" key="7">
    <source>
        <dbReference type="SAM" id="MobiDB-lite"/>
    </source>
</evidence>
<dbReference type="InterPro" id="IPR002528">
    <property type="entry name" value="MATE_fam"/>
</dbReference>
<reference evidence="9" key="1">
    <citation type="submission" date="2025-08" db="UniProtKB">
        <authorList>
            <consortium name="RefSeq"/>
        </authorList>
    </citation>
    <scope>IDENTIFICATION</scope>
    <source>
        <tissue evidence="9">Testes</tissue>
    </source>
</reference>
<feature type="transmembrane region" description="Helical" evidence="6">
    <location>
        <begin position="43"/>
        <end position="72"/>
    </location>
</feature>
<evidence type="ECO:0000256" key="5">
    <source>
        <dbReference type="ARBA" id="ARBA00023136"/>
    </source>
</evidence>
<feature type="transmembrane region" description="Helical" evidence="6">
    <location>
        <begin position="560"/>
        <end position="579"/>
    </location>
</feature>
<evidence type="ECO:0000256" key="4">
    <source>
        <dbReference type="ARBA" id="ARBA00022989"/>
    </source>
</evidence>
<evidence type="ECO:0000313" key="9">
    <source>
        <dbReference type="RefSeq" id="XP_002737052.1"/>
    </source>
</evidence>
<dbReference type="Pfam" id="PF01554">
    <property type="entry name" value="MatE"/>
    <property type="match status" value="2"/>
</dbReference>
<comment type="subcellular location">
    <subcellularLocation>
        <location evidence="1">Membrane</location>
        <topology evidence="1">Multi-pass membrane protein</topology>
    </subcellularLocation>
</comment>
<evidence type="ECO:0000256" key="6">
    <source>
        <dbReference type="RuleBase" id="RU004914"/>
    </source>
</evidence>
<dbReference type="RefSeq" id="XP_002737052.1">
    <property type="nucleotide sequence ID" value="XM_002737006.1"/>
</dbReference>
<organism evidence="8 9">
    <name type="scientific">Saccoglossus kowalevskii</name>
    <name type="common">Acorn worm</name>
    <dbReference type="NCBI Taxonomy" id="10224"/>
    <lineage>
        <taxon>Eukaryota</taxon>
        <taxon>Metazoa</taxon>
        <taxon>Hemichordata</taxon>
        <taxon>Enteropneusta</taxon>
        <taxon>Harrimaniidae</taxon>
        <taxon>Saccoglossus</taxon>
    </lineage>
</organism>
<feature type="transmembrane region" description="Helical" evidence="6">
    <location>
        <begin position="216"/>
        <end position="240"/>
    </location>
</feature>
<evidence type="ECO:0000256" key="1">
    <source>
        <dbReference type="ARBA" id="ARBA00004141"/>
    </source>
</evidence>
<evidence type="ECO:0000256" key="3">
    <source>
        <dbReference type="ARBA" id="ARBA00022692"/>
    </source>
</evidence>
<keyword evidence="5 6" id="KW-0472">Membrane</keyword>
<comment type="similarity">
    <text evidence="2 6">Belongs to the multi antimicrobial extrusion (MATE) (TC 2.A.66.1) family.</text>
</comment>
<sequence>MSSSKMHASRKRAKSMEFRQDSETNRPKKSAFGGRFFKESKELLALALPLVVVEGLDLSFMLITIIVCGHIGKEELDASALALSLIKTVGVSIAYGLIGGINTLFSQTHGSGNKKQVGVILQRSIFILTLTLFPCATLYYNAETFLLIIRQEPKVARMAGAYCKILIPYLLGENMVLLVRAYLRNQNIVAPIVVSYLITTCLHILLSYLFVFQLSLGISGAGLALVASVWILLLVMLLYIKIANLHKETWAGWSTESLYDWNKVLVLGIPSAIMICIEWWSWEIVTFMSGTINETQLAVSVIIYQITSVSCVTAFGMSSAVIARVGNFLGAYKPKHAQITGRVALVLTGMIAICLAIAVFFTRDYISLIFTEDKEVRQLTSRMLIISVLIIIFVNIGFVQSAILNGCGQQRIGAILNIIVYYFIGLPVGVFLLLVFHAGIAGFWVGILSAAVCQCFFFNITISKLNWKNESEKAQERAGVEGREEYIALSTINEDESPEEVKNEAEKKIPSSLLDIGDVTEDEVESADKDSNGISYIPEKTTFITLTDSRYRTPSLKVIIAKRVGILLLMTCLFCGGVVTGELLTPFVRATFIHYYELNNTLFLNNTFFNISAPSATIASFQ</sequence>
<feature type="transmembrane region" description="Helical" evidence="6">
    <location>
        <begin position="302"/>
        <end position="323"/>
    </location>
</feature>
<evidence type="ECO:0000256" key="2">
    <source>
        <dbReference type="ARBA" id="ARBA00010199"/>
    </source>
</evidence>
<name>A0ABM0GTJ4_SACKO</name>
<dbReference type="PANTHER" id="PTHR11206">
    <property type="entry name" value="MULTIDRUG RESISTANCE PROTEIN"/>
    <property type="match status" value="1"/>
</dbReference>
<dbReference type="GeneID" id="100370468"/>
<keyword evidence="8" id="KW-1185">Reference proteome</keyword>
<dbReference type="Proteomes" id="UP000694865">
    <property type="component" value="Unplaced"/>
</dbReference>
<feature type="transmembrane region" description="Helical" evidence="6">
    <location>
        <begin position="261"/>
        <end position="282"/>
    </location>
</feature>